<name>A0A558ALS9_9PSEU</name>
<evidence type="ECO:0000313" key="1">
    <source>
        <dbReference type="EMBL" id="TVT25222.1"/>
    </source>
</evidence>
<dbReference type="AlphaFoldDB" id="A0A558ALS9"/>
<proteinExistence type="predicted"/>
<protein>
    <submittedName>
        <fullName evidence="1">Uncharacterized protein</fullName>
    </submittedName>
</protein>
<evidence type="ECO:0000313" key="2">
    <source>
        <dbReference type="Proteomes" id="UP000318578"/>
    </source>
</evidence>
<keyword evidence="2" id="KW-1185">Reference proteome</keyword>
<dbReference type="Proteomes" id="UP000318578">
    <property type="component" value="Unassembled WGS sequence"/>
</dbReference>
<reference evidence="1 2" key="1">
    <citation type="submission" date="2019-07" db="EMBL/GenBank/DDBJ databases">
        <title>New species of Amycolatopsis and Streptomyces.</title>
        <authorList>
            <person name="Duangmal K."/>
            <person name="Teo W.F.A."/>
            <person name="Lipun K."/>
        </authorList>
    </citation>
    <scope>NUCLEOTIDE SEQUENCE [LARGE SCALE GENOMIC DNA]</scope>
    <source>
        <strain evidence="1 2">JCM 30562</strain>
    </source>
</reference>
<accession>A0A558ALS9</accession>
<dbReference type="RefSeq" id="WP_144633099.1">
    <property type="nucleotide sequence ID" value="NZ_BNAX01000014.1"/>
</dbReference>
<comment type="caution">
    <text evidence="1">The sequence shown here is derived from an EMBL/GenBank/DDBJ whole genome shotgun (WGS) entry which is preliminary data.</text>
</comment>
<dbReference type="EMBL" id="VJZA01000003">
    <property type="protein sequence ID" value="TVT25222.1"/>
    <property type="molecule type" value="Genomic_DNA"/>
</dbReference>
<organism evidence="1 2">
    <name type="scientific">Amycolatopsis acidiphila</name>
    <dbReference type="NCBI Taxonomy" id="715473"/>
    <lineage>
        <taxon>Bacteria</taxon>
        <taxon>Bacillati</taxon>
        <taxon>Actinomycetota</taxon>
        <taxon>Actinomycetes</taxon>
        <taxon>Pseudonocardiales</taxon>
        <taxon>Pseudonocardiaceae</taxon>
        <taxon>Amycolatopsis</taxon>
    </lineage>
</organism>
<gene>
    <name evidence="1" type="ORF">FNH06_02800</name>
</gene>
<sequence>MRSLAPTLAEMDEERAARLRGLIVRQLIETTRAADEHFTLLHLFLLPPAPGESRFLLYEVIEPVDAAAPVRQVVDEVREELAAAGDPRLVPDADDRWQRVDPDLRGFYVGTGARFRAPNSGTTGTTIMRLVDRTAVVLTLDADEEPTLLQTSQPVVLDEEVYPAIRQIPATSEPPFILIDTFARLLQNPADAGEPFRPFG</sequence>
<dbReference type="OrthoDB" id="3625706at2"/>